<dbReference type="EMBL" id="JAUSUB010000014">
    <property type="protein sequence ID" value="MDQ0271422.1"/>
    <property type="molecule type" value="Genomic_DNA"/>
</dbReference>
<feature type="domain" description="N-acetyltransferase" evidence="1">
    <location>
        <begin position="4"/>
        <end position="134"/>
    </location>
</feature>
<gene>
    <name evidence="2" type="ORF">J2S17_003310</name>
</gene>
<dbReference type="RefSeq" id="WP_307476541.1">
    <property type="nucleotide sequence ID" value="NZ_JAUSUB010000014.1"/>
</dbReference>
<comment type="caution">
    <text evidence="2">The sequence shown here is derived from an EMBL/GenBank/DDBJ whole genome shotgun (WGS) entry which is preliminary data.</text>
</comment>
<dbReference type="Pfam" id="PF13673">
    <property type="entry name" value="Acetyltransf_10"/>
    <property type="match status" value="1"/>
</dbReference>
<dbReference type="PROSITE" id="PS51186">
    <property type="entry name" value="GNAT"/>
    <property type="match status" value="1"/>
</dbReference>
<evidence type="ECO:0000313" key="3">
    <source>
        <dbReference type="Proteomes" id="UP001238088"/>
    </source>
</evidence>
<dbReference type="Gene3D" id="3.40.630.30">
    <property type="match status" value="1"/>
</dbReference>
<organism evidence="2 3">
    <name type="scientific">Cytobacillus purgationiresistens</name>
    <dbReference type="NCBI Taxonomy" id="863449"/>
    <lineage>
        <taxon>Bacteria</taxon>
        <taxon>Bacillati</taxon>
        <taxon>Bacillota</taxon>
        <taxon>Bacilli</taxon>
        <taxon>Bacillales</taxon>
        <taxon>Bacillaceae</taxon>
        <taxon>Cytobacillus</taxon>
    </lineage>
</organism>
<dbReference type="InterPro" id="IPR053144">
    <property type="entry name" value="Acetyltransferase_Butenolide"/>
</dbReference>
<dbReference type="InterPro" id="IPR000182">
    <property type="entry name" value="GNAT_dom"/>
</dbReference>
<reference evidence="2 3" key="1">
    <citation type="submission" date="2023-07" db="EMBL/GenBank/DDBJ databases">
        <title>Genomic Encyclopedia of Type Strains, Phase IV (KMG-IV): sequencing the most valuable type-strain genomes for metagenomic binning, comparative biology and taxonomic classification.</title>
        <authorList>
            <person name="Goeker M."/>
        </authorList>
    </citation>
    <scope>NUCLEOTIDE SEQUENCE [LARGE SCALE GENOMIC DNA]</scope>
    <source>
        <strain evidence="2 3">DSM 23494</strain>
    </source>
</reference>
<protein>
    <submittedName>
        <fullName evidence="2">Ribosomal protein S18 acetylase RimI-like enzyme</fullName>
    </submittedName>
</protein>
<keyword evidence="3" id="KW-1185">Reference proteome</keyword>
<proteinExistence type="predicted"/>
<evidence type="ECO:0000313" key="2">
    <source>
        <dbReference type="EMBL" id="MDQ0271422.1"/>
    </source>
</evidence>
<evidence type="ECO:0000259" key="1">
    <source>
        <dbReference type="PROSITE" id="PS51186"/>
    </source>
</evidence>
<dbReference type="Proteomes" id="UP001238088">
    <property type="component" value="Unassembled WGS sequence"/>
</dbReference>
<sequence>MNNISFTTKPPSSFGHLLTIYEALGWNSLNLSIEELERMCQQSWYCLYAYDQDQLVGMGRVISDGIVTGVICGLCVSPSHQQSGIGKEIVNLIINHCEQKRVIPQLMCEQRLETYYEKLGFEKFTIGMKKSINR</sequence>
<name>A0ABU0AJI3_9BACI</name>
<accession>A0ABU0AJI3</accession>
<dbReference type="SUPFAM" id="SSF55729">
    <property type="entry name" value="Acyl-CoA N-acyltransferases (Nat)"/>
    <property type="match status" value="1"/>
</dbReference>
<dbReference type="CDD" id="cd04301">
    <property type="entry name" value="NAT_SF"/>
    <property type="match status" value="1"/>
</dbReference>
<dbReference type="PANTHER" id="PTHR43233:SF1">
    <property type="entry name" value="FAMILY N-ACETYLTRANSFERASE, PUTATIVE (AFU_ORTHOLOGUE AFUA_6G03350)-RELATED"/>
    <property type="match status" value="1"/>
</dbReference>
<dbReference type="InterPro" id="IPR016181">
    <property type="entry name" value="Acyl_CoA_acyltransferase"/>
</dbReference>
<dbReference type="PANTHER" id="PTHR43233">
    <property type="entry name" value="FAMILY N-ACETYLTRANSFERASE, PUTATIVE (AFU_ORTHOLOGUE AFUA_6G03350)-RELATED"/>
    <property type="match status" value="1"/>
</dbReference>